<gene>
    <name evidence="7" type="primary">lptC</name>
    <name evidence="7" type="ORF">FZ040_04555</name>
</gene>
<name>A0A5D6W7N1_9FIRM</name>
<feature type="chain" id="PRO_5039371889" evidence="6">
    <location>
        <begin position="26"/>
        <end position="183"/>
    </location>
</feature>
<dbReference type="EMBL" id="VTOY01000002">
    <property type="protein sequence ID" value="TYZ23997.1"/>
    <property type="molecule type" value="Genomic_DNA"/>
</dbReference>
<dbReference type="InterPro" id="IPR010664">
    <property type="entry name" value="LipoPS_assembly_LptC-rel"/>
</dbReference>
<dbReference type="GO" id="GO:0030288">
    <property type="term" value="C:outer membrane-bounded periplasmic space"/>
    <property type="evidence" value="ECO:0007669"/>
    <property type="project" value="TreeGrafter"/>
</dbReference>
<evidence type="ECO:0000256" key="2">
    <source>
        <dbReference type="ARBA" id="ARBA00022519"/>
    </source>
</evidence>
<keyword evidence="6" id="KW-0732">Signal</keyword>
<dbReference type="NCBIfam" id="TIGR04409">
    <property type="entry name" value="LptC_YrbK"/>
    <property type="match status" value="1"/>
</dbReference>
<keyword evidence="1" id="KW-1003">Cell membrane</keyword>
<comment type="caution">
    <text evidence="7">The sequence shown here is derived from an EMBL/GenBank/DDBJ whole genome shotgun (WGS) entry which is preliminary data.</text>
</comment>
<evidence type="ECO:0000313" key="7">
    <source>
        <dbReference type="EMBL" id="TYZ23997.1"/>
    </source>
</evidence>
<evidence type="ECO:0000256" key="5">
    <source>
        <dbReference type="ARBA" id="ARBA00023136"/>
    </source>
</evidence>
<dbReference type="PANTHER" id="PTHR37481:SF1">
    <property type="entry name" value="LIPOPOLYSACCHARIDE EXPORT SYSTEM PROTEIN LPTC"/>
    <property type="match status" value="1"/>
</dbReference>
<keyword evidence="4" id="KW-1133">Transmembrane helix</keyword>
<keyword evidence="5" id="KW-0472">Membrane</keyword>
<organism evidence="7 8">
    <name type="scientific">Selenomonas ruminis</name>
    <dbReference type="NCBI Taxonomy" id="2593411"/>
    <lineage>
        <taxon>Bacteria</taxon>
        <taxon>Bacillati</taxon>
        <taxon>Bacillota</taxon>
        <taxon>Negativicutes</taxon>
        <taxon>Selenomonadales</taxon>
        <taxon>Selenomonadaceae</taxon>
        <taxon>Selenomonas</taxon>
    </lineage>
</organism>
<feature type="signal peptide" evidence="6">
    <location>
        <begin position="1"/>
        <end position="25"/>
    </location>
</feature>
<dbReference type="GO" id="GO:0017089">
    <property type="term" value="F:glycolipid transfer activity"/>
    <property type="evidence" value="ECO:0007669"/>
    <property type="project" value="TreeGrafter"/>
</dbReference>
<evidence type="ECO:0000256" key="4">
    <source>
        <dbReference type="ARBA" id="ARBA00022989"/>
    </source>
</evidence>
<protein>
    <submittedName>
        <fullName evidence="7">LPS export ABC transporter periplasmic protein LptC</fullName>
    </submittedName>
</protein>
<dbReference type="Gene3D" id="2.60.450.10">
    <property type="entry name" value="Lipopolysaccharide (LPS) transport protein A like domain"/>
    <property type="match status" value="1"/>
</dbReference>
<reference evidence="7 8" key="1">
    <citation type="submission" date="2019-08" db="EMBL/GenBank/DDBJ databases">
        <title>Selenomonas sp. mPRGC5 and Selenomonas sp. mPRGC8 isolated from ruminal fluid of dairy goat (Capra hircus).</title>
        <authorList>
            <person name="Poothong S."/>
            <person name="Nuengjamnong C."/>
            <person name="Tanasupawat S."/>
        </authorList>
    </citation>
    <scope>NUCLEOTIDE SEQUENCE [LARGE SCALE GENOMIC DNA]</scope>
    <source>
        <strain evidence="8">mPRGC5</strain>
    </source>
</reference>
<dbReference type="AlphaFoldDB" id="A0A5D6W7N1"/>
<keyword evidence="8" id="KW-1185">Reference proteome</keyword>
<dbReference type="Proteomes" id="UP000323646">
    <property type="component" value="Unassembled WGS sequence"/>
</dbReference>
<dbReference type="GO" id="GO:0005886">
    <property type="term" value="C:plasma membrane"/>
    <property type="evidence" value="ECO:0007669"/>
    <property type="project" value="InterPro"/>
</dbReference>
<proteinExistence type="predicted"/>
<dbReference type="GO" id="GO:0015221">
    <property type="term" value="F:lipopolysaccharide transmembrane transporter activity"/>
    <property type="evidence" value="ECO:0007669"/>
    <property type="project" value="InterPro"/>
</dbReference>
<sequence>MSKRNKILLALGIAAFAALVIWAVATVPEAPKPTETSQDTKVMTYDGNTIREEKDGRTIWELTAEHIQVDVETKNVTFETLTGKFYAKDGRTVEIHADGGNYDDATKDIAITGNVAITTSDGAKLSSKELRWTAKDELLAAVGDATAVKDDMKASGDRIESTDGFNKIKIIGKAHLVKGGTSE</sequence>
<dbReference type="OrthoDB" id="1629081at2"/>
<evidence type="ECO:0000256" key="3">
    <source>
        <dbReference type="ARBA" id="ARBA00022692"/>
    </source>
</evidence>
<dbReference type="RefSeq" id="WP_149170915.1">
    <property type="nucleotide sequence ID" value="NZ_VTOY01000002.1"/>
</dbReference>
<dbReference type="PANTHER" id="PTHR37481">
    <property type="entry name" value="LIPOPOLYSACCHARIDE EXPORT SYSTEM PROTEIN LPTC"/>
    <property type="match status" value="1"/>
</dbReference>
<accession>A0A5D6W7N1</accession>
<dbReference type="InterPro" id="IPR026265">
    <property type="entry name" value="LptC"/>
</dbReference>
<dbReference type="Pfam" id="PF06835">
    <property type="entry name" value="LptC"/>
    <property type="match status" value="1"/>
</dbReference>
<dbReference type="InterPro" id="IPR052363">
    <property type="entry name" value="LPS_export_LptC"/>
</dbReference>
<keyword evidence="3" id="KW-0812">Transmembrane</keyword>
<keyword evidence="2" id="KW-0997">Cell inner membrane</keyword>
<evidence type="ECO:0000256" key="1">
    <source>
        <dbReference type="ARBA" id="ARBA00022475"/>
    </source>
</evidence>
<evidence type="ECO:0000313" key="8">
    <source>
        <dbReference type="Proteomes" id="UP000323646"/>
    </source>
</evidence>
<evidence type="ECO:0000256" key="6">
    <source>
        <dbReference type="SAM" id="SignalP"/>
    </source>
</evidence>